<dbReference type="AlphaFoldDB" id="A0A6S6TS28"/>
<dbReference type="GO" id="GO:0030288">
    <property type="term" value="C:outer membrane-bounded periplasmic space"/>
    <property type="evidence" value="ECO:0007669"/>
    <property type="project" value="TreeGrafter"/>
</dbReference>
<dbReference type="GO" id="GO:0001530">
    <property type="term" value="F:lipopolysaccharide binding"/>
    <property type="evidence" value="ECO:0007669"/>
    <property type="project" value="InterPro"/>
</dbReference>
<dbReference type="PANTHER" id="PTHR36504">
    <property type="entry name" value="LIPOPOLYSACCHARIDE EXPORT SYSTEM PROTEIN LPTA"/>
    <property type="match status" value="1"/>
</dbReference>
<comment type="function">
    <text evidence="4">Involved in the assembly of lipopolysaccharide (LPS). Required for the translocation of LPS from the inner membrane to the outer membrane. May form a bridge between the inner membrane and the outer membrane, via interactions with LptC and LptD, thereby facilitating LPS transfer across the periplasm.</text>
</comment>
<dbReference type="InterPro" id="IPR052037">
    <property type="entry name" value="LPS_export_LptA"/>
</dbReference>
<dbReference type="GO" id="GO:0015920">
    <property type="term" value="P:lipopolysaccharide transport"/>
    <property type="evidence" value="ECO:0007669"/>
    <property type="project" value="UniProtKB-UniRule"/>
</dbReference>
<feature type="chain" id="PRO_5028538449" description="Lipopolysaccharide export system protein LptA" evidence="4">
    <location>
        <begin position="25"/>
        <end position="174"/>
    </location>
</feature>
<feature type="domain" description="Organic solvent tolerance-like N-terminal" evidence="5">
    <location>
        <begin position="37"/>
        <end position="145"/>
    </location>
</feature>
<keyword evidence="3 4" id="KW-0574">Periplasm</keyword>
<dbReference type="HAMAP" id="MF_01914">
    <property type="entry name" value="LPS_assembly_LptA"/>
    <property type="match status" value="1"/>
</dbReference>
<sequence precursor="true">MSNQLIKPIKVLLGTLLLSFSAQAAALSSDVEKPVSIEANSVVFNKNAGTAVYAGRVEIIQGTLRIIADRIEINAPKNEVQTIKATGNPVQFKQTMDTGKQAVGQAKLLMYYVTQKRLQLSGNASLKQDKDAFTSNIIEYSTATGELKAGGNQAQQGGKPGRVKAIFYPTNKAQ</sequence>
<keyword evidence="1 4" id="KW-0813">Transport</keyword>
<proteinExistence type="inferred from homology"/>
<dbReference type="PANTHER" id="PTHR36504:SF1">
    <property type="entry name" value="LIPOPOLYSACCHARIDE EXPORT SYSTEM PROTEIN LPTA"/>
    <property type="match status" value="1"/>
</dbReference>
<evidence type="ECO:0000256" key="1">
    <source>
        <dbReference type="ARBA" id="ARBA00022448"/>
    </source>
</evidence>
<reference evidence="6" key="1">
    <citation type="submission" date="2020-01" db="EMBL/GenBank/DDBJ databases">
        <authorList>
            <person name="Meier V. D."/>
            <person name="Meier V D."/>
        </authorList>
    </citation>
    <scope>NUCLEOTIDE SEQUENCE</scope>
    <source>
        <strain evidence="6">HLG_WM_MAG_08</strain>
    </source>
</reference>
<organism evidence="6">
    <name type="scientific">uncultured Thiotrichaceae bacterium</name>
    <dbReference type="NCBI Taxonomy" id="298394"/>
    <lineage>
        <taxon>Bacteria</taxon>
        <taxon>Pseudomonadati</taxon>
        <taxon>Pseudomonadota</taxon>
        <taxon>Gammaproteobacteria</taxon>
        <taxon>Thiotrichales</taxon>
        <taxon>Thiotrichaceae</taxon>
        <taxon>environmental samples</taxon>
    </lineage>
</organism>
<name>A0A6S6TS28_9GAMM</name>
<comment type="similarity">
    <text evidence="4">Belongs to the LptA family.</text>
</comment>
<gene>
    <name evidence="4" type="primary">lptA</name>
    <name evidence="6" type="ORF">HELGO_WM19268</name>
</gene>
<dbReference type="NCBIfam" id="TIGR03002">
    <property type="entry name" value="outer_YhbN_LptA"/>
    <property type="match status" value="1"/>
</dbReference>
<dbReference type="GO" id="GO:0009279">
    <property type="term" value="C:cell outer membrane"/>
    <property type="evidence" value="ECO:0007669"/>
    <property type="project" value="TreeGrafter"/>
</dbReference>
<dbReference type="GO" id="GO:0017089">
    <property type="term" value="F:glycolipid transfer activity"/>
    <property type="evidence" value="ECO:0007669"/>
    <property type="project" value="TreeGrafter"/>
</dbReference>
<accession>A0A6S6TS28</accession>
<evidence type="ECO:0000256" key="4">
    <source>
        <dbReference type="HAMAP-Rule" id="MF_01914"/>
    </source>
</evidence>
<evidence type="ECO:0000313" key="6">
    <source>
        <dbReference type="EMBL" id="CAA6817509.1"/>
    </source>
</evidence>
<feature type="signal peptide" evidence="4">
    <location>
        <begin position="1"/>
        <end position="24"/>
    </location>
</feature>
<comment type="subcellular location">
    <subcellularLocation>
        <location evidence="4">Periplasm</location>
    </subcellularLocation>
</comment>
<evidence type="ECO:0000256" key="3">
    <source>
        <dbReference type="ARBA" id="ARBA00022764"/>
    </source>
</evidence>
<evidence type="ECO:0000256" key="2">
    <source>
        <dbReference type="ARBA" id="ARBA00022729"/>
    </source>
</evidence>
<protein>
    <recommendedName>
        <fullName evidence="4">Lipopolysaccharide export system protein LptA</fullName>
    </recommendedName>
</protein>
<dbReference type="Pfam" id="PF03968">
    <property type="entry name" value="LptD_N"/>
    <property type="match status" value="1"/>
</dbReference>
<comment type="subunit">
    <text evidence="4">Component of the lipopolysaccharide transport and assembly complex.</text>
</comment>
<dbReference type="GO" id="GO:0043165">
    <property type="term" value="P:Gram-negative-bacterium-type cell outer membrane assembly"/>
    <property type="evidence" value="ECO:0007669"/>
    <property type="project" value="UniProtKB-UniRule"/>
</dbReference>
<evidence type="ECO:0000259" key="5">
    <source>
        <dbReference type="Pfam" id="PF03968"/>
    </source>
</evidence>
<dbReference type="InterPro" id="IPR014340">
    <property type="entry name" value="LptA"/>
</dbReference>
<keyword evidence="2 4" id="KW-0732">Signal</keyword>
<dbReference type="Gene3D" id="2.60.450.10">
    <property type="entry name" value="Lipopolysaccharide (LPS) transport protein A like domain"/>
    <property type="match status" value="1"/>
</dbReference>
<dbReference type="EMBL" id="CACVAV010000275">
    <property type="protein sequence ID" value="CAA6817509.1"/>
    <property type="molecule type" value="Genomic_DNA"/>
</dbReference>
<dbReference type="InterPro" id="IPR005653">
    <property type="entry name" value="OstA-like_N"/>
</dbReference>